<dbReference type="EMBL" id="CM042023">
    <property type="protein sequence ID" value="KAI3812260.1"/>
    <property type="molecule type" value="Genomic_DNA"/>
</dbReference>
<accession>A0ACB9IXL5</accession>
<evidence type="ECO:0000313" key="1">
    <source>
        <dbReference type="EMBL" id="KAI3812260.1"/>
    </source>
</evidence>
<protein>
    <submittedName>
        <fullName evidence="1">Uncharacterized protein</fullName>
    </submittedName>
</protein>
<reference evidence="2" key="1">
    <citation type="journal article" date="2022" name="Mol. Ecol. Resour.">
        <title>The genomes of chicory, endive, great burdock and yacon provide insights into Asteraceae palaeo-polyploidization history and plant inulin production.</title>
        <authorList>
            <person name="Fan W."/>
            <person name="Wang S."/>
            <person name="Wang H."/>
            <person name="Wang A."/>
            <person name="Jiang F."/>
            <person name="Liu H."/>
            <person name="Zhao H."/>
            <person name="Xu D."/>
            <person name="Zhang Y."/>
        </authorList>
    </citation>
    <scope>NUCLEOTIDE SEQUENCE [LARGE SCALE GENOMIC DNA]</scope>
    <source>
        <strain evidence="2">cv. Yunnan</strain>
    </source>
</reference>
<sequence length="135" mass="15371">MSNKGARSAITHIRSNRAREQGQECRELERDKKVENWEENVDGTMIVFHDKEKAGGSKTKNLLLALTRNNRMVVDVASMVVATMVVAMAVTAPTKVIFEGIFGMKMMDDLVVAMSLVVLDGERRRKTRKWFRISW</sequence>
<keyword evidence="2" id="KW-1185">Reference proteome</keyword>
<name>A0ACB9IXL5_9ASTR</name>
<comment type="caution">
    <text evidence="1">The sequence shown here is derived from an EMBL/GenBank/DDBJ whole genome shotgun (WGS) entry which is preliminary data.</text>
</comment>
<reference evidence="1 2" key="2">
    <citation type="journal article" date="2022" name="Mol. Ecol. Resour.">
        <title>The genomes of chicory, endive, great burdock and yacon provide insights into Asteraceae paleo-polyploidization history and plant inulin production.</title>
        <authorList>
            <person name="Fan W."/>
            <person name="Wang S."/>
            <person name="Wang H."/>
            <person name="Wang A."/>
            <person name="Jiang F."/>
            <person name="Liu H."/>
            <person name="Zhao H."/>
            <person name="Xu D."/>
            <person name="Zhang Y."/>
        </authorList>
    </citation>
    <scope>NUCLEOTIDE SEQUENCE [LARGE SCALE GENOMIC DNA]</scope>
    <source>
        <strain evidence="2">cv. Yunnan</strain>
        <tissue evidence="1">Leaves</tissue>
    </source>
</reference>
<dbReference type="Proteomes" id="UP001056120">
    <property type="component" value="Linkage Group LG06"/>
</dbReference>
<organism evidence="1 2">
    <name type="scientific">Smallanthus sonchifolius</name>
    <dbReference type="NCBI Taxonomy" id="185202"/>
    <lineage>
        <taxon>Eukaryota</taxon>
        <taxon>Viridiplantae</taxon>
        <taxon>Streptophyta</taxon>
        <taxon>Embryophyta</taxon>
        <taxon>Tracheophyta</taxon>
        <taxon>Spermatophyta</taxon>
        <taxon>Magnoliopsida</taxon>
        <taxon>eudicotyledons</taxon>
        <taxon>Gunneridae</taxon>
        <taxon>Pentapetalae</taxon>
        <taxon>asterids</taxon>
        <taxon>campanulids</taxon>
        <taxon>Asterales</taxon>
        <taxon>Asteraceae</taxon>
        <taxon>Asteroideae</taxon>
        <taxon>Heliantheae alliance</taxon>
        <taxon>Millerieae</taxon>
        <taxon>Smallanthus</taxon>
    </lineage>
</organism>
<evidence type="ECO:0000313" key="2">
    <source>
        <dbReference type="Proteomes" id="UP001056120"/>
    </source>
</evidence>
<gene>
    <name evidence="1" type="ORF">L1987_16967</name>
</gene>
<proteinExistence type="predicted"/>